<keyword evidence="1" id="KW-0805">Transcription regulation</keyword>
<accession>A0A0R1TMN5</accession>
<organism evidence="5 6">
    <name type="scientific">Ligilactobacillus equi DSM 15833 = JCM 10991</name>
    <dbReference type="NCBI Taxonomy" id="1423740"/>
    <lineage>
        <taxon>Bacteria</taxon>
        <taxon>Bacillati</taxon>
        <taxon>Bacillota</taxon>
        <taxon>Bacilli</taxon>
        <taxon>Lactobacillales</taxon>
        <taxon>Lactobacillaceae</taxon>
        <taxon>Ligilactobacillus</taxon>
    </lineage>
</organism>
<dbReference type="STRING" id="1423740.FC36_GL001018"/>
<keyword evidence="2" id="KW-0804">Transcription</keyword>
<dbReference type="PANTHER" id="PTHR30363:SF56">
    <property type="entry name" value="TRANSCRIPTIONAL REGULATOR, DEOR FAMILY"/>
    <property type="match status" value="1"/>
</dbReference>
<dbReference type="Pfam" id="PF00455">
    <property type="entry name" value="DeoRC"/>
    <property type="match status" value="1"/>
</dbReference>
<dbReference type="Gene3D" id="1.10.10.10">
    <property type="entry name" value="Winged helix-like DNA-binding domain superfamily/Winged helix DNA-binding domain"/>
    <property type="match status" value="1"/>
</dbReference>
<proteinExistence type="predicted"/>
<dbReference type="InterPro" id="IPR014036">
    <property type="entry name" value="DeoR-like_C"/>
</dbReference>
<feature type="domain" description="HTH arsR-type" evidence="3">
    <location>
        <begin position="1"/>
        <end position="86"/>
    </location>
</feature>
<reference evidence="5 6" key="1">
    <citation type="journal article" date="2015" name="Genome Announc.">
        <title>Expanding the biotechnology potential of lactobacilli through comparative genomics of 213 strains and associated genera.</title>
        <authorList>
            <person name="Sun Z."/>
            <person name="Harris H.M."/>
            <person name="McCann A."/>
            <person name="Guo C."/>
            <person name="Argimon S."/>
            <person name="Zhang W."/>
            <person name="Yang X."/>
            <person name="Jeffery I.B."/>
            <person name="Cooney J.C."/>
            <person name="Kagawa T.F."/>
            <person name="Liu W."/>
            <person name="Song Y."/>
            <person name="Salvetti E."/>
            <person name="Wrobel A."/>
            <person name="Rasinkangas P."/>
            <person name="Parkhill J."/>
            <person name="Rea M.C."/>
            <person name="O'Sullivan O."/>
            <person name="Ritari J."/>
            <person name="Douillard F.P."/>
            <person name="Paul Ross R."/>
            <person name="Yang R."/>
            <person name="Briner A.E."/>
            <person name="Felis G.E."/>
            <person name="de Vos W.M."/>
            <person name="Barrangou R."/>
            <person name="Klaenhammer T.R."/>
            <person name="Caufield P.W."/>
            <person name="Cui Y."/>
            <person name="Zhang H."/>
            <person name="O'Toole P.W."/>
        </authorList>
    </citation>
    <scope>NUCLEOTIDE SEQUENCE [LARGE SCALE GENOMIC DNA]</scope>
    <source>
        <strain evidence="5 6">DSM 15833</strain>
    </source>
</reference>
<dbReference type="PROSITE" id="PS51000">
    <property type="entry name" value="HTH_DEOR_2"/>
    <property type="match status" value="1"/>
</dbReference>
<sequence>MEVLAEKRQEIILKMLKNDNIVKIQDICNQTACSESSARRDLQLLEEQGLLTRVHGGAKLKYSLQQELDVVGKSVQNTSEKAALAKYVATLIQENDVLYLDAGTTTLNVVDYLRPGMKVTVVTNGVSHASKLADRGIQTIVLGGRLKDNTKAVVGSQALAALSSYRFNKAIIGINGIHPQYGLTTPDPDEAALKRLAIEQSEQTFVLADASKFSAVSFVQIANLDQVEIVTGKLPAHIRRQYNNQTSIQEVFK</sequence>
<dbReference type="OrthoDB" id="9797223at2"/>
<dbReference type="SUPFAM" id="SSF46785">
    <property type="entry name" value="Winged helix' DNA-binding domain"/>
    <property type="match status" value="1"/>
</dbReference>
<dbReference type="Gene3D" id="3.40.50.1360">
    <property type="match status" value="1"/>
</dbReference>
<evidence type="ECO:0000256" key="2">
    <source>
        <dbReference type="ARBA" id="ARBA00023163"/>
    </source>
</evidence>
<dbReference type="PROSITE" id="PS50987">
    <property type="entry name" value="HTH_ARSR_2"/>
    <property type="match status" value="1"/>
</dbReference>
<evidence type="ECO:0000313" key="6">
    <source>
        <dbReference type="Proteomes" id="UP000051048"/>
    </source>
</evidence>
<evidence type="ECO:0000259" key="4">
    <source>
        <dbReference type="PROSITE" id="PS51000"/>
    </source>
</evidence>
<dbReference type="InterPro" id="IPR037171">
    <property type="entry name" value="NagB/RpiA_transferase-like"/>
</dbReference>
<dbReference type="SMART" id="SM01134">
    <property type="entry name" value="DeoRC"/>
    <property type="match status" value="1"/>
</dbReference>
<dbReference type="AlphaFoldDB" id="A0A0R1TMN5"/>
<dbReference type="InterPro" id="IPR036388">
    <property type="entry name" value="WH-like_DNA-bd_sf"/>
</dbReference>
<dbReference type="PATRIC" id="fig|1423740.3.peg.1087"/>
<dbReference type="SMART" id="SM00420">
    <property type="entry name" value="HTH_DEOR"/>
    <property type="match status" value="1"/>
</dbReference>
<dbReference type="EMBL" id="AZFH01000022">
    <property type="protein sequence ID" value="KRL82329.1"/>
    <property type="molecule type" value="Genomic_DNA"/>
</dbReference>
<name>A0A0R1TMN5_9LACO</name>
<evidence type="ECO:0000256" key="1">
    <source>
        <dbReference type="ARBA" id="ARBA00023015"/>
    </source>
</evidence>
<comment type="caution">
    <text evidence="5">The sequence shown here is derived from an EMBL/GenBank/DDBJ whole genome shotgun (WGS) entry which is preliminary data.</text>
</comment>
<dbReference type="InterPro" id="IPR001034">
    <property type="entry name" value="DeoR_HTH"/>
</dbReference>
<protein>
    <submittedName>
        <fullName evidence="5">DeoR family transcriptional regulator</fullName>
    </submittedName>
</protein>
<dbReference type="InterPro" id="IPR050313">
    <property type="entry name" value="Carb_Metab_HTH_regulators"/>
</dbReference>
<dbReference type="Pfam" id="PF08220">
    <property type="entry name" value="HTH_DeoR"/>
    <property type="match status" value="1"/>
</dbReference>
<gene>
    <name evidence="5" type="ORF">FC36_GL001018</name>
</gene>
<evidence type="ECO:0000313" key="5">
    <source>
        <dbReference type="EMBL" id="KRL82329.1"/>
    </source>
</evidence>
<dbReference type="GO" id="GO:0003700">
    <property type="term" value="F:DNA-binding transcription factor activity"/>
    <property type="evidence" value="ECO:0007669"/>
    <property type="project" value="InterPro"/>
</dbReference>
<dbReference type="InterPro" id="IPR001845">
    <property type="entry name" value="HTH_ArsR_DNA-bd_dom"/>
</dbReference>
<dbReference type="Proteomes" id="UP000051048">
    <property type="component" value="Unassembled WGS sequence"/>
</dbReference>
<dbReference type="PRINTS" id="PR00037">
    <property type="entry name" value="HTHLACR"/>
</dbReference>
<feature type="domain" description="HTH deoR-type" evidence="4">
    <location>
        <begin position="5"/>
        <end position="60"/>
    </location>
</feature>
<dbReference type="SUPFAM" id="SSF100950">
    <property type="entry name" value="NagB/RpiA/CoA transferase-like"/>
    <property type="match status" value="1"/>
</dbReference>
<dbReference type="InterPro" id="IPR036390">
    <property type="entry name" value="WH_DNA-bd_sf"/>
</dbReference>
<dbReference type="PANTHER" id="PTHR30363">
    <property type="entry name" value="HTH-TYPE TRANSCRIPTIONAL REGULATOR SRLR-RELATED"/>
    <property type="match status" value="1"/>
</dbReference>
<evidence type="ECO:0000259" key="3">
    <source>
        <dbReference type="PROSITE" id="PS50987"/>
    </source>
</evidence>